<proteinExistence type="predicted"/>
<dbReference type="GO" id="GO:0003677">
    <property type="term" value="F:DNA binding"/>
    <property type="evidence" value="ECO:0007669"/>
    <property type="project" value="InterPro"/>
</dbReference>
<sequence length="842" mass="93542">MFDVPKSSPGQSVGAGWGLSWRCPAVISKQSSFSNLTVNTTLPNLGIIPESSGVTSGDSFVREMASLHRLRNPSPQLPQISEKSLEAQLEALSAQNQAVSGIPSPASTVQDVNALRNLVSSLMEEWRENNTPPNDAPDQRLNSPPDRDVQDSTTSASGPETSRKRPCPDPGSSVDYTSQVDLPPDNLINGILDAYFSVVHPFIPILHEPLLRSRLRDPAERPKLIPLLHAMMVCSLRYVANERLAAEWSTSHPGALQKSRDFVVLSSIDNLSVESAQSLIIIAFVHICDGNGSKAWPIVGALTRAVVYMGLHIEPDEGQQGDPCIEPIRCLPPARFVFLSRNSWNMSLSSDDVKLRLPSDGTYWAKEEPVTTPFFNIWDTTLAKIGKSVSFLPGHLSSLADKEKYVDNTPSRSERVSPVLQASGTHTVDLSTIGSFAYCIEATESLNRIVKFFLQRPVSLQSKQEFGAWLTRFKELDLQLIQYAVLPYTTKVYLLWLMIRNISSWKMFLPRRWKDSNISKEPAFVHMDPNLTLAHITHNTSMILLHQCIAYPRANLVDKLRQASISSAETCQLAASETANIVQKYLQYTPFVGLVNAQFVFCAFVSARVMLGKYHLKYLCLEQMSARWVSSNPNLRLAQGNDNFANALLSQLQRLQERCKYIEPSELDALGYAVEVSFALGIRRPPDSLGESQWVRERRAQQRHSIIPVNGQRSHYMNSSPSVQRSNQRSIHGHAYAAQQDVAPSVNATPPGPQVESVEAVRNMSLWNGNHTPSQERMGTFRTEGVYSTRTGPQAPMDGLFPAAATSPFDGSDSFAALSNFLLDPQYLDMDRIISFQDSFTR</sequence>
<gene>
    <name evidence="8" type="ORF">Aory04_000162300</name>
</gene>
<dbReference type="InterPro" id="IPR007219">
    <property type="entry name" value="XnlR_reg_dom"/>
</dbReference>
<evidence type="ECO:0000256" key="5">
    <source>
        <dbReference type="ARBA" id="ARBA00023242"/>
    </source>
</evidence>
<accession>A0AAN5BTN5</accession>
<evidence type="ECO:0000256" key="4">
    <source>
        <dbReference type="ARBA" id="ARBA00023163"/>
    </source>
</evidence>
<comment type="subcellular location">
    <subcellularLocation>
        <location evidence="1">Nucleus</location>
    </subcellularLocation>
</comment>
<evidence type="ECO:0000259" key="7">
    <source>
        <dbReference type="Pfam" id="PF04082"/>
    </source>
</evidence>
<dbReference type="GO" id="GO:0005634">
    <property type="term" value="C:nucleus"/>
    <property type="evidence" value="ECO:0007669"/>
    <property type="project" value="UniProtKB-SubCell"/>
</dbReference>
<dbReference type="PANTHER" id="PTHR47338:SF23">
    <property type="entry name" value="ZN(II)2CYS6 TRANSCRIPTION FACTOR (EUROFUNG)"/>
    <property type="match status" value="1"/>
</dbReference>
<keyword evidence="3" id="KW-0805">Transcription regulation</keyword>
<evidence type="ECO:0000256" key="1">
    <source>
        <dbReference type="ARBA" id="ARBA00004123"/>
    </source>
</evidence>
<organism evidence="8 9">
    <name type="scientific">Aspergillus oryzae</name>
    <name type="common">Yellow koji mold</name>
    <dbReference type="NCBI Taxonomy" id="5062"/>
    <lineage>
        <taxon>Eukaryota</taxon>
        <taxon>Fungi</taxon>
        <taxon>Dikarya</taxon>
        <taxon>Ascomycota</taxon>
        <taxon>Pezizomycotina</taxon>
        <taxon>Eurotiomycetes</taxon>
        <taxon>Eurotiomycetidae</taxon>
        <taxon>Eurotiales</taxon>
        <taxon>Aspergillaceae</taxon>
        <taxon>Aspergillus</taxon>
        <taxon>Aspergillus subgen. Circumdati</taxon>
    </lineage>
</organism>
<evidence type="ECO:0000313" key="9">
    <source>
        <dbReference type="Proteomes" id="UP001165205"/>
    </source>
</evidence>
<keyword evidence="2" id="KW-0479">Metal-binding</keyword>
<dbReference type="GO" id="GO:0006351">
    <property type="term" value="P:DNA-templated transcription"/>
    <property type="evidence" value="ECO:0007669"/>
    <property type="project" value="InterPro"/>
</dbReference>
<evidence type="ECO:0000313" key="8">
    <source>
        <dbReference type="EMBL" id="GMG24356.1"/>
    </source>
</evidence>
<feature type="region of interest" description="Disordered" evidence="6">
    <location>
        <begin position="126"/>
        <end position="178"/>
    </location>
</feature>
<evidence type="ECO:0000256" key="6">
    <source>
        <dbReference type="SAM" id="MobiDB-lite"/>
    </source>
</evidence>
<protein>
    <submittedName>
        <fullName evidence="8">Unnamed protein product</fullName>
    </submittedName>
</protein>
<name>A0AAN5BTN5_ASPOZ</name>
<dbReference type="GO" id="GO:0008270">
    <property type="term" value="F:zinc ion binding"/>
    <property type="evidence" value="ECO:0007669"/>
    <property type="project" value="InterPro"/>
</dbReference>
<dbReference type="Pfam" id="PF04082">
    <property type="entry name" value="Fungal_trans"/>
    <property type="match status" value="1"/>
</dbReference>
<dbReference type="AlphaFoldDB" id="A0AAN5BTN5"/>
<dbReference type="InterPro" id="IPR050815">
    <property type="entry name" value="TF_fung"/>
</dbReference>
<feature type="domain" description="Xylanolytic transcriptional activator regulatory" evidence="7">
    <location>
        <begin position="192"/>
        <end position="316"/>
    </location>
</feature>
<reference evidence="8" key="1">
    <citation type="submission" date="2023-04" db="EMBL/GenBank/DDBJ databases">
        <title>Aspergillus oryzae NBRC 4228.</title>
        <authorList>
            <person name="Ichikawa N."/>
            <person name="Sato H."/>
            <person name="Tonouchi N."/>
        </authorList>
    </citation>
    <scope>NUCLEOTIDE SEQUENCE</scope>
    <source>
        <strain evidence="8">NBRC 4228</strain>
    </source>
</reference>
<keyword evidence="4" id="KW-0804">Transcription</keyword>
<dbReference type="PANTHER" id="PTHR47338">
    <property type="entry name" value="ZN(II)2CYS6 TRANSCRIPTION FACTOR (EUROFUNG)-RELATED"/>
    <property type="match status" value="1"/>
</dbReference>
<dbReference type="CDD" id="cd12148">
    <property type="entry name" value="fungal_TF_MHR"/>
    <property type="match status" value="1"/>
</dbReference>
<dbReference type="GO" id="GO:0000981">
    <property type="term" value="F:DNA-binding transcription factor activity, RNA polymerase II-specific"/>
    <property type="evidence" value="ECO:0007669"/>
    <property type="project" value="InterPro"/>
</dbReference>
<dbReference type="Proteomes" id="UP001165205">
    <property type="component" value="Unassembled WGS sequence"/>
</dbReference>
<feature type="compositionally biased region" description="Polar residues" evidence="6">
    <location>
        <begin position="151"/>
        <end position="160"/>
    </location>
</feature>
<evidence type="ECO:0000256" key="2">
    <source>
        <dbReference type="ARBA" id="ARBA00022723"/>
    </source>
</evidence>
<dbReference type="EMBL" id="BSYA01000010">
    <property type="protein sequence ID" value="GMG24356.1"/>
    <property type="molecule type" value="Genomic_DNA"/>
</dbReference>
<comment type="caution">
    <text evidence="8">The sequence shown here is derived from an EMBL/GenBank/DDBJ whole genome shotgun (WGS) entry which is preliminary data.</text>
</comment>
<keyword evidence="5" id="KW-0539">Nucleus</keyword>
<evidence type="ECO:0000256" key="3">
    <source>
        <dbReference type="ARBA" id="ARBA00023015"/>
    </source>
</evidence>